<name>A0A5B7HHP5_PORTR</name>
<evidence type="ECO:0000313" key="3">
    <source>
        <dbReference type="Proteomes" id="UP000324222"/>
    </source>
</evidence>
<reference evidence="2 3" key="1">
    <citation type="submission" date="2019-05" db="EMBL/GenBank/DDBJ databases">
        <title>Another draft genome of Portunus trituberculatus and its Hox gene families provides insights of decapod evolution.</title>
        <authorList>
            <person name="Jeong J.-H."/>
            <person name="Song I."/>
            <person name="Kim S."/>
            <person name="Choi T."/>
            <person name="Kim D."/>
            <person name="Ryu S."/>
            <person name="Kim W."/>
        </authorList>
    </citation>
    <scope>NUCLEOTIDE SEQUENCE [LARGE SCALE GENOMIC DNA]</scope>
    <source>
        <tissue evidence="2">Muscle</tissue>
    </source>
</reference>
<feature type="transmembrane region" description="Helical" evidence="1">
    <location>
        <begin position="47"/>
        <end position="64"/>
    </location>
</feature>
<gene>
    <name evidence="2" type="primary">ARL6IP5</name>
    <name evidence="2" type="ORF">E2C01_063671</name>
</gene>
<keyword evidence="1" id="KW-1133">Transmembrane helix</keyword>
<keyword evidence="1" id="KW-0472">Membrane</keyword>
<organism evidence="2 3">
    <name type="scientific">Portunus trituberculatus</name>
    <name type="common">Swimming crab</name>
    <name type="synonym">Neptunus trituberculatus</name>
    <dbReference type="NCBI Taxonomy" id="210409"/>
    <lineage>
        <taxon>Eukaryota</taxon>
        <taxon>Metazoa</taxon>
        <taxon>Ecdysozoa</taxon>
        <taxon>Arthropoda</taxon>
        <taxon>Crustacea</taxon>
        <taxon>Multicrustacea</taxon>
        <taxon>Malacostraca</taxon>
        <taxon>Eumalacostraca</taxon>
        <taxon>Eucarida</taxon>
        <taxon>Decapoda</taxon>
        <taxon>Pleocyemata</taxon>
        <taxon>Brachyura</taxon>
        <taxon>Eubrachyura</taxon>
        <taxon>Portunoidea</taxon>
        <taxon>Portunidae</taxon>
        <taxon>Portuninae</taxon>
        <taxon>Portunus</taxon>
    </lineage>
</organism>
<dbReference type="Proteomes" id="UP000324222">
    <property type="component" value="Unassembled WGS sequence"/>
</dbReference>
<evidence type="ECO:0000313" key="2">
    <source>
        <dbReference type="EMBL" id="MPC69446.1"/>
    </source>
</evidence>
<dbReference type="AlphaFoldDB" id="A0A5B7HHP5"/>
<protein>
    <submittedName>
        <fullName evidence="2">PRA1 family protein 3</fullName>
    </submittedName>
</protein>
<keyword evidence="1" id="KW-0812">Transmembrane</keyword>
<dbReference type="OrthoDB" id="18213at2759"/>
<sequence>MDAISRQEVALTLKFLGSISWQPMSTFRRATNFVDAILRRVIHPTKMFCGMTAVGLAFGLFYYMTNSKQPAAEFKKNHPVLSLLAIVLGAYFVVYLLGSVVVFLMGILLPITEQHLHTLMKI</sequence>
<dbReference type="EMBL" id="VSRR010029430">
    <property type="protein sequence ID" value="MPC69446.1"/>
    <property type="molecule type" value="Genomic_DNA"/>
</dbReference>
<feature type="transmembrane region" description="Helical" evidence="1">
    <location>
        <begin position="84"/>
        <end position="111"/>
    </location>
</feature>
<keyword evidence="3" id="KW-1185">Reference proteome</keyword>
<proteinExistence type="predicted"/>
<evidence type="ECO:0000256" key="1">
    <source>
        <dbReference type="SAM" id="Phobius"/>
    </source>
</evidence>
<accession>A0A5B7HHP5</accession>
<comment type="caution">
    <text evidence="2">The sequence shown here is derived from an EMBL/GenBank/DDBJ whole genome shotgun (WGS) entry which is preliminary data.</text>
</comment>